<evidence type="ECO:0000256" key="3">
    <source>
        <dbReference type="ARBA" id="ARBA00022448"/>
    </source>
</evidence>
<dbReference type="PROSITE" id="PS50893">
    <property type="entry name" value="ABC_TRANSPORTER_2"/>
    <property type="match status" value="1"/>
</dbReference>
<evidence type="ECO:0000259" key="8">
    <source>
        <dbReference type="PROSITE" id="PS50893"/>
    </source>
</evidence>
<evidence type="ECO:0000256" key="1">
    <source>
        <dbReference type="ARBA" id="ARBA00004417"/>
    </source>
</evidence>
<evidence type="ECO:0000256" key="6">
    <source>
        <dbReference type="ARBA" id="ARBA00022840"/>
    </source>
</evidence>
<evidence type="ECO:0000256" key="5">
    <source>
        <dbReference type="ARBA" id="ARBA00022741"/>
    </source>
</evidence>
<dbReference type="AlphaFoldDB" id="A0A5K8AI49"/>
<evidence type="ECO:0000256" key="2">
    <source>
        <dbReference type="ARBA" id="ARBA00005417"/>
    </source>
</evidence>
<dbReference type="GO" id="GO:0005886">
    <property type="term" value="C:plasma membrane"/>
    <property type="evidence" value="ECO:0007669"/>
    <property type="project" value="UniProtKB-SubCell"/>
</dbReference>
<dbReference type="RefSeq" id="WP_155313003.1">
    <property type="nucleotide sequence ID" value="NZ_AP021879.1"/>
</dbReference>
<keyword evidence="3" id="KW-0813">Transport</keyword>
<dbReference type="GO" id="GO:0005524">
    <property type="term" value="F:ATP binding"/>
    <property type="evidence" value="ECO:0007669"/>
    <property type="project" value="UniProtKB-KW"/>
</dbReference>
<dbReference type="GO" id="GO:0016887">
    <property type="term" value="F:ATP hydrolysis activity"/>
    <property type="evidence" value="ECO:0007669"/>
    <property type="project" value="InterPro"/>
</dbReference>
<reference evidence="9 10" key="1">
    <citation type="submission" date="2019-11" db="EMBL/GenBank/DDBJ databases">
        <title>Comparative genomics of hydrocarbon-degrading Desulfosarcina strains.</title>
        <authorList>
            <person name="Watanabe M."/>
            <person name="Kojima H."/>
            <person name="Fukui M."/>
        </authorList>
    </citation>
    <scope>NUCLEOTIDE SEQUENCE [LARGE SCALE GENOMIC DNA]</scope>
    <source>
        <strain evidence="10">oXyS1</strain>
    </source>
</reference>
<dbReference type="PANTHER" id="PTHR43297">
    <property type="entry name" value="OLIGOPEPTIDE TRANSPORT ATP-BINDING PROTEIN APPD"/>
    <property type="match status" value="1"/>
</dbReference>
<dbReference type="Pfam" id="PF00005">
    <property type="entry name" value="ABC_tran"/>
    <property type="match status" value="1"/>
</dbReference>
<dbReference type="FunFam" id="3.40.50.300:FF:000016">
    <property type="entry name" value="Oligopeptide ABC transporter ATP-binding component"/>
    <property type="match status" value="1"/>
</dbReference>
<keyword evidence="4" id="KW-1003">Cell membrane</keyword>
<evidence type="ECO:0000256" key="4">
    <source>
        <dbReference type="ARBA" id="ARBA00022475"/>
    </source>
</evidence>
<dbReference type="InterPro" id="IPR003593">
    <property type="entry name" value="AAA+_ATPase"/>
</dbReference>
<sequence>MTLLQVDGLRVKFMTQEGSVEPLDGVSFMIEPGQILGLVGETGSGKSVTAQAIMGLLPFLNGEISGGRIWFRGQDMLGLSEEQWQKIRGNQISLISQNPMTSLDPVYRVGHQIVEGMRLHLSISAAKARQRAIDLMASLQIPDAERVFQQYPHQLSGGLKQRIVIAMGLCADPQLLIADEPTTALDVTVQAQIVNLFKETTRNLGVGLLLITHDLGVIAQICDTVAVMYAGTVVESGDVSSVFASPRHPYTRSLLGCIPTLGMSKGGLMAIPGNVPSVRTFPQGCRFHPRCSERRSCCATQKPRMIPLDHEILVGCLKYDPQRRNCW</sequence>
<dbReference type="InterPro" id="IPR013563">
    <property type="entry name" value="Oligopep_ABC_C"/>
</dbReference>
<comment type="subcellular location">
    <subcellularLocation>
        <location evidence="1">Cell inner membrane</location>
        <topology evidence="1">Peripheral membrane protein</topology>
    </subcellularLocation>
</comment>
<dbReference type="PANTHER" id="PTHR43297:SF2">
    <property type="entry name" value="DIPEPTIDE TRANSPORT ATP-BINDING PROTEIN DPPD"/>
    <property type="match status" value="1"/>
</dbReference>
<dbReference type="Proteomes" id="UP000422108">
    <property type="component" value="Chromosome"/>
</dbReference>
<dbReference type="SUPFAM" id="SSF52540">
    <property type="entry name" value="P-loop containing nucleoside triphosphate hydrolases"/>
    <property type="match status" value="1"/>
</dbReference>
<dbReference type="Gene3D" id="3.40.50.300">
    <property type="entry name" value="P-loop containing nucleotide triphosphate hydrolases"/>
    <property type="match status" value="1"/>
</dbReference>
<keyword evidence="7" id="KW-0472">Membrane</keyword>
<organism evidence="9 10">
    <name type="scientific">Desulfosarcina ovata subsp. ovata</name>
    <dbReference type="NCBI Taxonomy" id="2752305"/>
    <lineage>
        <taxon>Bacteria</taxon>
        <taxon>Pseudomonadati</taxon>
        <taxon>Thermodesulfobacteriota</taxon>
        <taxon>Desulfobacteria</taxon>
        <taxon>Desulfobacterales</taxon>
        <taxon>Desulfosarcinaceae</taxon>
        <taxon>Desulfosarcina</taxon>
    </lineage>
</organism>
<keyword evidence="10" id="KW-1185">Reference proteome</keyword>
<proteinExistence type="inferred from homology"/>
<dbReference type="GO" id="GO:0015833">
    <property type="term" value="P:peptide transport"/>
    <property type="evidence" value="ECO:0007669"/>
    <property type="project" value="InterPro"/>
</dbReference>
<comment type="similarity">
    <text evidence="2">Belongs to the ABC transporter superfamily.</text>
</comment>
<dbReference type="SMART" id="SM00382">
    <property type="entry name" value="AAA"/>
    <property type="match status" value="1"/>
</dbReference>
<dbReference type="NCBIfam" id="TIGR01727">
    <property type="entry name" value="oligo_HPY"/>
    <property type="match status" value="1"/>
</dbReference>
<feature type="domain" description="ABC transporter" evidence="8">
    <location>
        <begin position="4"/>
        <end position="255"/>
    </location>
</feature>
<keyword evidence="6 9" id="KW-0067">ATP-binding</keyword>
<gene>
    <name evidence="9" type="ORF">DSCOOX_54080</name>
</gene>
<protein>
    <submittedName>
        <fullName evidence="9">ABC transporter ATP-binding protein</fullName>
    </submittedName>
</protein>
<evidence type="ECO:0000313" key="10">
    <source>
        <dbReference type="Proteomes" id="UP000422108"/>
    </source>
</evidence>
<dbReference type="Pfam" id="PF08352">
    <property type="entry name" value="oligo_HPY"/>
    <property type="match status" value="1"/>
</dbReference>
<accession>A0A5K8AI49</accession>
<evidence type="ECO:0000313" key="9">
    <source>
        <dbReference type="EMBL" id="BBO92228.1"/>
    </source>
</evidence>
<keyword evidence="5" id="KW-0547">Nucleotide-binding</keyword>
<dbReference type="InterPro" id="IPR027417">
    <property type="entry name" value="P-loop_NTPase"/>
</dbReference>
<dbReference type="InterPro" id="IPR050388">
    <property type="entry name" value="ABC_Ni/Peptide_Import"/>
</dbReference>
<name>A0A5K8AI49_9BACT</name>
<evidence type="ECO:0000256" key="7">
    <source>
        <dbReference type="ARBA" id="ARBA00023136"/>
    </source>
</evidence>
<dbReference type="EMBL" id="AP021879">
    <property type="protein sequence ID" value="BBO92228.1"/>
    <property type="molecule type" value="Genomic_DNA"/>
</dbReference>
<dbReference type="CDD" id="cd03257">
    <property type="entry name" value="ABC_NikE_OppD_transporters"/>
    <property type="match status" value="1"/>
</dbReference>
<dbReference type="InterPro" id="IPR003439">
    <property type="entry name" value="ABC_transporter-like_ATP-bd"/>
</dbReference>